<dbReference type="InterPro" id="IPR001631">
    <property type="entry name" value="TopoI"/>
</dbReference>
<dbReference type="RefSeq" id="WP_139215789.1">
    <property type="nucleotide sequence ID" value="NZ_FOLL01000001.1"/>
</dbReference>
<dbReference type="InterPro" id="IPR014711">
    <property type="entry name" value="TopoI_cat_a-hlx-sub_euk"/>
</dbReference>
<evidence type="ECO:0000313" key="9">
    <source>
        <dbReference type="EMBL" id="SFB84898.1"/>
    </source>
</evidence>
<proteinExistence type="inferred from homology"/>
<dbReference type="AlphaFoldDB" id="A0A1I1EHN6"/>
<dbReference type="InterPro" id="IPR011010">
    <property type="entry name" value="DNA_brk_join_enz"/>
</dbReference>
<dbReference type="EC" id="5.6.2.1" evidence="3"/>
<evidence type="ECO:0000313" key="10">
    <source>
        <dbReference type="Proteomes" id="UP000199577"/>
    </source>
</evidence>
<dbReference type="GO" id="GO:0006265">
    <property type="term" value="P:DNA topological change"/>
    <property type="evidence" value="ECO:0007669"/>
    <property type="project" value="InterPro"/>
</dbReference>
<dbReference type="STRING" id="623281.SAMN05421747_101499"/>
<comment type="catalytic activity">
    <reaction evidence="1">
        <text>ATP-independent breakage of single-stranded DNA, followed by passage and rejoining.</text>
        <dbReference type="EC" id="5.6.2.1"/>
    </reaction>
</comment>
<evidence type="ECO:0000256" key="4">
    <source>
        <dbReference type="ARBA" id="ARBA00023029"/>
    </source>
</evidence>
<evidence type="ECO:0000256" key="2">
    <source>
        <dbReference type="ARBA" id="ARBA00006645"/>
    </source>
</evidence>
<dbReference type="OrthoDB" id="9778962at2"/>
<dbReference type="GO" id="GO:0003917">
    <property type="term" value="F:DNA topoisomerase type I (single strand cut, ATP-independent) activity"/>
    <property type="evidence" value="ECO:0007669"/>
    <property type="project" value="UniProtKB-EC"/>
</dbReference>
<name>A0A1I1EHN6_9SPHI</name>
<dbReference type="PROSITE" id="PS52038">
    <property type="entry name" value="TOPO_IB_2"/>
    <property type="match status" value="1"/>
</dbReference>
<dbReference type="GO" id="GO:0003677">
    <property type="term" value="F:DNA binding"/>
    <property type="evidence" value="ECO:0007669"/>
    <property type="project" value="UniProtKB-KW"/>
</dbReference>
<feature type="domain" description="DNA topoisomerase IB N-terminal" evidence="8">
    <location>
        <begin position="38"/>
        <end position="86"/>
    </location>
</feature>
<dbReference type="Proteomes" id="UP000199577">
    <property type="component" value="Unassembled WGS sequence"/>
</dbReference>
<accession>A0A1I1EHN6</accession>
<evidence type="ECO:0000259" key="7">
    <source>
        <dbReference type="Pfam" id="PF01028"/>
    </source>
</evidence>
<sequence length="351" mass="40256">MTSLKSTTAKSIRRLKQAKLRYLPDVMPGYSRIRCGRGFYYTDSSGKRITDPLLLERFRALVIPPAWKNVWISPSSRGHLQATGIDEEGRKQYRYHPEWTKDRQQEKLARMVAFGFALPRIRKQVAADFRVNAFTLEKVTAVALRVMEATLIRVGNEQYRRKYGSHGLTTLKKKHISIAQNEVMFKFRGKKGVWQEITVRSASLAEVLSMLCQLPGAALFQYVDDAGSRHRLNPVLINAYIQRCLDGSFSSKDYRTWYAGLWAFRLFARQPDPKDEKECKAIILSVLDAVSRRLGNTRTVCKQYYVPDSLITAYEKGVLQPYLRNSLNSKGISTPRQTENQFLAFLKDAAK</sequence>
<evidence type="ECO:0000256" key="1">
    <source>
        <dbReference type="ARBA" id="ARBA00000213"/>
    </source>
</evidence>
<keyword evidence="5" id="KW-0238">DNA-binding</keyword>
<dbReference type="InterPro" id="IPR035447">
    <property type="entry name" value="DNA_topo_I_N_sf"/>
</dbReference>
<feature type="domain" description="DNA topoisomerase I catalytic core eukaryotic-type" evidence="7">
    <location>
        <begin position="101"/>
        <end position="303"/>
    </location>
</feature>
<dbReference type="PRINTS" id="PR00416">
    <property type="entry name" value="EUTPISMRASEI"/>
</dbReference>
<evidence type="ECO:0000256" key="3">
    <source>
        <dbReference type="ARBA" id="ARBA00012891"/>
    </source>
</evidence>
<keyword evidence="6 9" id="KW-0413">Isomerase</keyword>
<dbReference type="InterPro" id="IPR049331">
    <property type="entry name" value="Top1B_N_bact"/>
</dbReference>
<evidence type="ECO:0000256" key="5">
    <source>
        <dbReference type="ARBA" id="ARBA00023125"/>
    </source>
</evidence>
<evidence type="ECO:0000259" key="8">
    <source>
        <dbReference type="Pfam" id="PF21338"/>
    </source>
</evidence>
<dbReference type="Pfam" id="PF21338">
    <property type="entry name" value="Top1B_N_bact"/>
    <property type="match status" value="1"/>
</dbReference>
<protein>
    <recommendedName>
        <fullName evidence="3">DNA topoisomerase</fullName>
        <ecNumber evidence="3">5.6.2.1</ecNumber>
    </recommendedName>
</protein>
<dbReference type="SUPFAM" id="SSF56349">
    <property type="entry name" value="DNA breaking-rejoining enzymes"/>
    <property type="match status" value="1"/>
</dbReference>
<dbReference type="Gene3D" id="3.30.66.10">
    <property type="entry name" value="DNA topoisomerase I domain"/>
    <property type="match status" value="1"/>
</dbReference>
<comment type="similarity">
    <text evidence="2">Belongs to the type IB topoisomerase family.</text>
</comment>
<dbReference type="Gene3D" id="3.90.15.10">
    <property type="entry name" value="Topoisomerase I, Chain A, domain 3"/>
    <property type="match status" value="1"/>
</dbReference>
<dbReference type="InterPro" id="IPR013500">
    <property type="entry name" value="TopoI_cat_euk"/>
</dbReference>
<organism evidence="9 10">
    <name type="scientific">Parapedobacter composti</name>
    <dbReference type="NCBI Taxonomy" id="623281"/>
    <lineage>
        <taxon>Bacteria</taxon>
        <taxon>Pseudomonadati</taxon>
        <taxon>Bacteroidota</taxon>
        <taxon>Sphingobacteriia</taxon>
        <taxon>Sphingobacteriales</taxon>
        <taxon>Sphingobacteriaceae</taxon>
        <taxon>Parapedobacter</taxon>
    </lineage>
</organism>
<dbReference type="Gene3D" id="1.10.132.120">
    <property type="match status" value="1"/>
</dbReference>
<gene>
    <name evidence="9" type="ORF">SAMN05421747_101499</name>
</gene>
<dbReference type="SUPFAM" id="SSF55869">
    <property type="entry name" value="DNA topoisomerase I domain"/>
    <property type="match status" value="1"/>
</dbReference>
<keyword evidence="10" id="KW-1185">Reference proteome</keyword>
<dbReference type="EMBL" id="FOLL01000001">
    <property type="protein sequence ID" value="SFB84898.1"/>
    <property type="molecule type" value="Genomic_DNA"/>
</dbReference>
<keyword evidence="4" id="KW-0799">Topoisomerase</keyword>
<evidence type="ECO:0000256" key="6">
    <source>
        <dbReference type="ARBA" id="ARBA00023235"/>
    </source>
</evidence>
<reference evidence="9 10" key="1">
    <citation type="submission" date="2016-10" db="EMBL/GenBank/DDBJ databases">
        <authorList>
            <person name="de Groot N.N."/>
        </authorList>
    </citation>
    <scope>NUCLEOTIDE SEQUENCE [LARGE SCALE GENOMIC DNA]</scope>
    <source>
        <strain evidence="9 10">DSM 22900</strain>
    </source>
</reference>
<dbReference type="Pfam" id="PF01028">
    <property type="entry name" value="Topoisom_I"/>
    <property type="match status" value="1"/>
</dbReference>